<organism evidence="3 4">
    <name type="scientific">Maledivibacter halophilus</name>
    <dbReference type="NCBI Taxonomy" id="36842"/>
    <lineage>
        <taxon>Bacteria</taxon>
        <taxon>Bacillati</taxon>
        <taxon>Bacillota</taxon>
        <taxon>Clostridia</taxon>
        <taxon>Peptostreptococcales</taxon>
        <taxon>Caminicellaceae</taxon>
        <taxon>Maledivibacter</taxon>
    </lineage>
</organism>
<name>A0A1T5LT36_9FIRM</name>
<dbReference type="InterPro" id="IPR010982">
    <property type="entry name" value="Lambda_DNA-bd_dom_sf"/>
</dbReference>
<evidence type="ECO:0000259" key="2">
    <source>
        <dbReference type="PROSITE" id="PS50943"/>
    </source>
</evidence>
<dbReference type="InterPro" id="IPR001387">
    <property type="entry name" value="Cro/C1-type_HTH"/>
</dbReference>
<dbReference type="RefSeq" id="WP_079493022.1">
    <property type="nucleotide sequence ID" value="NZ_FUZT01000008.1"/>
</dbReference>
<protein>
    <submittedName>
        <fullName evidence="3">DNA-binding transcriptional regulator, XRE-family HTH domain</fullName>
    </submittedName>
</protein>
<gene>
    <name evidence="3" type="ORF">SAMN02194393_03250</name>
</gene>
<feature type="domain" description="HTH cro/C1-type" evidence="2">
    <location>
        <begin position="13"/>
        <end position="67"/>
    </location>
</feature>
<reference evidence="3 4" key="1">
    <citation type="submission" date="2017-02" db="EMBL/GenBank/DDBJ databases">
        <authorList>
            <person name="Peterson S.W."/>
        </authorList>
    </citation>
    <scope>NUCLEOTIDE SEQUENCE [LARGE SCALE GENOMIC DNA]</scope>
    <source>
        <strain evidence="3 4">M1</strain>
    </source>
</reference>
<dbReference type="OrthoDB" id="371153at2"/>
<dbReference type="SUPFAM" id="SSF47413">
    <property type="entry name" value="lambda repressor-like DNA-binding domains"/>
    <property type="match status" value="1"/>
</dbReference>
<dbReference type="Gene3D" id="1.10.260.40">
    <property type="entry name" value="lambda repressor-like DNA-binding domains"/>
    <property type="match status" value="1"/>
</dbReference>
<sequence length="118" mass="13549">MHNESISKMGGRIRKQRERLGMTREEFSCQIDISPQFLAEIENGKKGMSYVTLYKICDRFNISADYILMGRERTNNVPTLASDILSNIPDEYLPMVEDVLKSFVQVIATAKSKRDNKI</sequence>
<evidence type="ECO:0000313" key="3">
    <source>
        <dbReference type="EMBL" id="SKC79071.1"/>
    </source>
</evidence>
<dbReference type="EMBL" id="FUZT01000008">
    <property type="protein sequence ID" value="SKC79071.1"/>
    <property type="molecule type" value="Genomic_DNA"/>
</dbReference>
<dbReference type="Pfam" id="PF12844">
    <property type="entry name" value="HTH_19"/>
    <property type="match status" value="1"/>
</dbReference>
<dbReference type="STRING" id="36842.SAMN02194393_03250"/>
<proteinExistence type="predicted"/>
<evidence type="ECO:0000256" key="1">
    <source>
        <dbReference type="ARBA" id="ARBA00023125"/>
    </source>
</evidence>
<keyword evidence="4" id="KW-1185">Reference proteome</keyword>
<dbReference type="PANTHER" id="PTHR46558:SF4">
    <property type="entry name" value="DNA-BIDING PHAGE PROTEIN"/>
    <property type="match status" value="1"/>
</dbReference>
<dbReference type="GO" id="GO:0003677">
    <property type="term" value="F:DNA binding"/>
    <property type="evidence" value="ECO:0007669"/>
    <property type="project" value="UniProtKB-KW"/>
</dbReference>
<accession>A0A1T5LT36</accession>
<keyword evidence="1 3" id="KW-0238">DNA-binding</keyword>
<dbReference type="AlphaFoldDB" id="A0A1T5LT36"/>
<evidence type="ECO:0000313" key="4">
    <source>
        <dbReference type="Proteomes" id="UP000190285"/>
    </source>
</evidence>
<dbReference type="Proteomes" id="UP000190285">
    <property type="component" value="Unassembled WGS sequence"/>
</dbReference>
<dbReference type="SMART" id="SM00530">
    <property type="entry name" value="HTH_XRE"/>
    <property type="match status" value="1"/>
</dbReference>
<dbReference type="CDD" id="cd00093">
    <property type="entry name" value="HTH_XRE"/>
    <property type="match status" value="1"/>
</dbReference>
<dbReference type="PANTHER" id="PTHR46558">
    <property type="entry name" value="TRACRIPTIONAL REGULATORY PROTEIN-RELATED-RELATED"/>
    <property type="match status" value="1"/>
</dbReference>
<dbReference type="PROSITE" id="PS50943">
    <property type="entry name" value="HTH_CROC1"/>
    <property type="match status" value="1"/>
</dbReference>